<dbReference type="EMBL" id="LSYV01000068">
    <property type="protein sequence ID" value="KXZ44473.1"/>
    <property type="molecule type" value="Genomic_DNA"/>
</dbReference>
<protein>
    <submittedName>
        <fullName evidence="3">Uncharacterized protein</fullName>
    </submittedName>
</protein>
<dbReference type="AlphaFoldDB" id="A0A150G3W9"/>
<evidence type="ECO:0000256" key="2">
    <source>
        <dbReference type="SAM" id="SignalP"/>
    </source>
</evidence>
<proteinExistence type="predicted"/>
<keyword evidence="2" id="KW-0732">Signal</keyword>
<feature type="signal peptide" evidence="2">
    <location>
        <begin position="1"/>
        <end position="25"/>
    </location>
</feature>
<dbReference type="Proteomes" id="UP000075714">
    <property type="component" value="Unassembled WGS sequence"/>
</dbReference>
<name>A0A150G3W9_GONPE</name>
<comment type="caution">
    <text evidence="3">The sequence shown here is derived from an EMBL/GenBank/DDBJ whole genome shotgun (WGS) entry which is preliminary data.</text>
</comment>
<evidence type="ECO:0000313" key="4">
    <source>
        <dbReference type="Proteomes" id="UP000075714"/>
    </source>
</evidence>
<keyword evidence="4" id="KW-1185">Reference proteome</keyword>
<sequence length="268" mass="27731">MLRWLQAHVWPRALSLMLFPEEAASFNGGSGEPPADLMEGQQAAWEDELAGMCTAFAAVMDACLTVEKGPPDGDAVAAVDSGREAYLAAVRQRLPDVLTGLAQELAARLGAVAAMEAAAAGMETRAAPAGGAECQHGSSRDSPRHPATPPGPQPSASAPSGGMTPDPPSCLLVRVVGEGLRLACRLGSVSGRRRGGRLVPRVLPLEETVPALGGRGVRRLVAVAPEVVARKRVAAAPAGERRHDTSAPGQQQAEYVESAVVTARVMMV</sequence>
<accession>A0A150G3W9</accession>
<reference evidence="4" key="1">
    <citation type="journal article" date="2016" name="Nat. Commun.">
        <title>The Gonium pectorale genome demonstrates co-option of cell cycle regulation during the evolution of multicellularity.</title>
        <authorList>
            <person name="Hanschen E.R."/>
            <person name="Marriage T.N."/>
            <person name="Ferris P.J."/>
            <person name="Hamaji T."/>
            <person name="Toyoda A."/>
            <person name="Fujiyama A."/>
            <person name="Neme R."/>
            <person name="Noguchi H."/>
            <person name="Minakuchi Y."/>
            <person name="Suzuki M."/>
            <person name="Kawai-Toyooka H."/>
            <person name="Smith D.R."/>
            <person name="Sparks H."/>
            <person name="Anderson J."/>
            <person name="Bakaric R."/>
            <person name="Luria V."/>
            <person name="Karger A."/>
            <person name="Kirschner M.W."/>
            <person name="Durand P.M."/>
            <person name="Michod R.E."/>
            <person name="Nozaki H."/>
            <person name="Olson B.J."/>
        </authorList>
    </citation>
    <scope>NUCLEOTIDE SEQUENCE [LARGE SCALE GENOMIC DNA]</scope>
    <source>
        <strain evidence="4">NIES-2863</strain>
    </source>
</reference>
<feature type="chain" id="PRO_5007561837" evidence="2">
    <location>
        <begin position="26"/>
        <end position="268"/>
    </location>
</feature>
<organism evidence="3 4">
    <name type="scientific">Gonium pectorale</name>
    <name type="common">Green alga</name>
    <dbReference type="NCBI Taxonomy" id="33097"/>
    <lineage>
        <taxon>Eukaryota</taxon>
        <taxon>Viridiplantae</taxon>
        <taxon>Chlorophyta</taxon>
        <taxon>core chlorophytes</taxon>
        <taxon>Chlorophyceae</taxon>
        <taxon>CS clade</taxon>
        <taxon>Chlamydomonadales</taxon>
        <taxon>Volvocaceae</taxon>
        <taxon>Gonium</taxon>
    </lineage>
</organism>
<evidence type="ECO:0000256" key="1">
    <source>
        <dbReference type="SAM" id="MobiDB-lite"/>
    </source>
</evidence>
<feature type="region of interest" description="Disordered" evidence="1">
    <location>
        <begin position="124"/>
        <end position="169"/>
    </location>
</feature>
<evidence type="ECO:0000313" key="3">
    <source>
        <dbReference type="EMBL" id="KXZ44473.1"/>
    </source>
</evidence>
<gene>
    <name evidence="3" type="ORF">GPECTOR_67g313</name>
</gene>